<reference evidence="2 3" key="1">
    <citation type="submission" date="2024-02" db="EMBL/GenBank/DDBJ databases">
        <title>High-quality chromosome-scale genome assembly of Pensacola bahiagrass (Paspalum notatum Flugge var. saurae).</title>
        <authorList>
            <person name="Vega J.M."/>
            <person name="Podio M."/>
            <person name="Orjuela J."/>
            <person name="Siena L.A."/>
            <person name="Pessino S.C."/>
            <person name="Combes M.C."/>
            <person name="Mariac C."/>
            <person name="Albertini E."/>
            <person name="Pupilli F."/>
            <person name="Ortiz J.P.A."/>
            <person name="Leblanc O."/>
        </authorList>
    </citation>
    <scope>NUCLEOTIDE SEQUENCE [LARGE SCALE GENOMIC DNA]</scope>
    <source>
        <strain evidence="2">R1</strain>
        <tissue evidence="2">Leaf</tissue>
    </source>
</reference>
<dbReference type="Proteomes" id="UP001341281">
    <property type="component" value="Chromosome 07"/>
</dbReference>
<evidence type="ECO:0000313" key="2">
    <source>
        <dbReference type="EMBL" id="WVZ87361.1"/>
    </source>
</evidence>
<feature type="compositionally biased region" description="Basic and acidic residues" evidence="1">
    <location>
        <begin position="67"/>
        <end position="85"/>
    </location>
</feature>
<gene>
    <name evidence="2" type="ORF">U9M48_034005</name>
</gene>
<evidence type="ECO:0000256" key="1">
    <source>
        <dbReference type="SAM" id="MobiDB-lite"/>
    </source>
</evidence>
<accession>A0AAQ3U8M8</accession>
<sequence>MSAGLPPKSQTNLAPPGQLPVGVGFVQRSIRCNQSKFVFASPIYRCLLLRSSAVLPAERKFRRNHTEHHEHWKGGQKRSEKEGPKPIKAKGRQGDEGIKQPQPRPLVAHRKVPLLLNLFHKGEFFVVAHHRYSIHKRA</sequence>
<proteinExistence type="predicted"/>
<dbReference type="AlphaFoldDB" id="A0AAQ3U8M8"/>
<keyword evidence="3" id="KW-1185">Reference proteome</keyword>
<organism evidence="2 3">
    <name type="scientific">Paspalum notatum var. saurae</name>
    <dbReference type="NCBI Taxonomy" id="547442"/>
    <lineage>
        <taxon>Eukaryota</taxon>
        <taxon>Viridiplantae</taxon>
        <taxon>Streptophyta</taxon>
        <taxon>Embryophyta</taxon>
        <taxon>Tracheophyta</taxon>
        <taxon>Spermatophyta</taxon>
        <taxon>Magnoliopsida</taxon>
        <taxon>Liliopsida</taxon>
        <taxon>Poales</taxon>
        <taxon>Poaceae</taxon>
        <taxon>PACMAD clade</taxon>
        <taxon>Panicoideae</taxon>
        <taxon>Andropogonodae</taxon>
        <taxon>Paspaleae</taxon>
        <taxon>Paspalinae</taxon>
        <taxon>Paspalum</taxon>
    </lineage>
</organism>
<name>A0AAQ3U8M8_PASNO</name>
<protein>
    <submittedName>
        <fullName evidence="2">Uncharacterized protein</fullName>
    </submittedName>
</protein>
<evidence type="ECO:0000313" key="3">
    <source>
        <dbReference type="Proteomes" id="UP001341281"/>
    </source>
</evidence>
<feature type="region of interest" description="Disordered" evidence="1">
    <location>
        <begin position="60"/>
        <end position="104"/>
    </location>
</feature>
<dbReference type="EMBL" id="CP144751">
    <property type="protein sequence ID" value="WVZ87361.1"/>
    <property type="molecule type" value="Genomic_DNA"/>
</dbReference>